<keyword evidence="2" id="KW-1185">Reference proteome</keyword>
<dbReference type="InterPro" id="IPR036390">
    <property type="entry name" value="WH_DNA-bd_sf"/>
</dbReference>
<evidence type="ECO:0000313" key="2">
    <source>
        <dbReference type="Proteomes" id="UP000261811"/>
    </source>
</evidence>
<dbReference type="InterPro" id="IPR036388">
    <property type="entry name" value="WH-like_DNA-bd_sf"/>
</dbReference>
<sequence length="160" mass="17896">MRMNEGVEWAVHVCLLLDWLGTGEPVSTTRLAAGYDLPPPYLNKQLQALARAGILASTPGARGGFRLVRPLEKITLMDVVTAIEGPDEAFQCAEIRRRGLGENQPESAFTRPCTVRTAMRTAEFAWRRALAAQTLADIRERTDRTSPTLGERIRDWYELN</sequence>
<gene>
    <name evidence="1" type="ORF">DZF91_01385</name>
</gene>
<accession>A0A372JTL8</accession>
<dbReference type="Proteomes" id="UP000261811">
    <property type="component" value="Unassembled WGS sequence"/>
</dbReference>
<dbReference type="NCBIfam" id="TIGR00738">
    <property type="entry name" value="rrf2_super"/>
    <property type="match status" value="1"/>
</dbReference>
<dbReference type="SUPFAM" id="SSF46785">
    <property type="entry name" value="Winged helix' DNA-binding domain"/>
    <property type="match status" value="1"/>
</dbReference>
<dbReference type="PROSITE" id="PS01332">
    <property type="entry name" value="HTH_RRF2_1"/>
    <property type="match status" value="1"/>
</dbReference>
<protein>
    <submittedName>
        <fullName evidence="1">Rrf2 family transcriptional regulator</fullName>
    </submittedName>
</protein>
<dbReference type="Gene3D" id="1.10.10.10">
    <property type="entry name" value="Winged helix-like DNA-binding domain superfamily/Winged helix DNA-binding domain"/>
    <property type="match status" value="1"/>
</dbReference>
<dbReference type="InterPro" id="IPR000944">
    <property type="entry name" value="Tscrpt_reg_Rrf2"/>
</dbReference>
<dbReference type="Pfam" id="PF02082">
    <property type="entry name" value="Rrf2"/>
    <property type="match status" value="1"/>
</dbReference>
<dbReference type="EMBL" id="QURH01000026">
    <property type="protein sequence ID" value="RFU43371.1"/>
    <property type="molecule type" value="Genomic_DNA"/>
</dbReference>
<proteinExistence type="predicted"/>
<dbReference type="AlphaFoldDB" id="A0A372JTL8"/>
<dbReference type="OrthoDB" id="9808360at2"/>
<dbReference type="InterPro" id="IPR030489">
    <property type="entry name" value="TR_Rrf2-type_CS"/>
</dbReference>
<dbReference type="PANTHER" id="PTHR33221:SF13">
    <property type="entry name" value="TRANSCRIPTIONAL REGULATOR-RELATED"/>
    <property type="match status" value="1"/>
</dbReference>
<evidence type="ECO:0000313" key="1">
    <source>
        <dbReference type="EMBL" id="RFU43371.1"/>
    </source>
</evidence>
<name>A0A372JTL8_9ACTN</name>
<dbReference type="GO" id="GO:0003700">
    <property type="term" value="F:DNA-binding transcription factor activity"/>
    <property type="evidence" value="ECO:0007669"/>
    <property type="project" value="TreeGrafter"/>
</dbReference>
<organism evidence="1 2">
    <name type="scientific">Actinomadura logoneensis</name>
    <dbReference type="NCBI Taxonomy" id="2293572"/>
    <lineage>
        <taxon>Bacteria</taxon>
        <taxon>Bacillati</taxon>
        <taxon>Actinomycetota</taxon>
        <taxon>Actinomycetes</taxon>
        <taxon>Streptosporangiales</taxon>
        <taxon>Thermomonosporaceae</taxon>
        <taxon>Actinomadura</taxon>
    </lineage>
</organism>
<dbReference type="PANTHER" id="PTHR33221">
    <property type="entry name" value="WINGED HELIX-TURN-HELIX TRANSCRIPTIONAL REGULATOR, RRF2 FAMILY"/>
    <property type="match status" value="1"/>
</dbReference>
<reference evidence="1 2" key="1">
    <citation type="submission" date="2018-08" db="EMBL/GenBank/DDBJ databases">
        <title>Actinomadura jelena sp. nov., a novel Actinomycete isolated from soil in Chad.</title>
        <authorList>
            <person name="Shi L."/>
        </authorList>
    </citation>
    <scope>NUCLEOTIDE SEQUENCE [LARGE SCALE GENOMIC DNA]</scope>
    <source>
        <strain evidence="1 2">NEAU-G17</strain>
    </source>
</reference>
<comment type="caution">
    <text evidence="1">The sequence shown here is derived from an EMBL/GenBank/DDBJ whole genome shotgun (WGS) entry which is preliminary data.</text>
</comment>
<dbReference type="GO" id="GO:0005829">
    <property type="term" value="C:cytosol"/>
    <property type="evidence" value="ECO:0007669"/>
    <property type="project" value="TreeGrafter"/>
</dbReference>
<dbReference type="PROSITE" id="PS51197">
    <property type="entry name" value="HTH_RRF2_2"/>
    <property type="match status" value="1"/>
</dbReference>